<dbReference type="Gene3D" id="3.40.50.1000">
    <property type="entry name" value="HAD superfamily/HAD-like"/>
    <property type="match status" value="1"/>
</dbReference>
<evidence type="ECO:0000256" key="4">
    <source>
        <dbReference type="ARBA" id="ARBA00022605"/>
    </source>
</evidence>
<accession>A0A372MEC1</accession>
<comment type="caution">
    <text evidence="11">The sequence shown here is derived from an EMBL/GenBank/DDBJ whole genome shotgun (WGS) entry which is preliminary data.</text>
</comment>
<reference evidence="12" key="1">
    <citation type="submission" date="2018-08" db="EMBL/GenBank/DDBJ databases">
        <authorList>
            <person name="Grouzdev D.S."/>
            <person name="Krutkina M.S."/>
        </authorList>
    </citation>
    <scope>NUCLEOTIDE SEQUENCE [LARGE SCALE GENOMIC DNA]</scope>
    <source>
        <strain evidence="12">4-11</strain>
    </source>
</reference>
<dbReference type="AlphaFoldDB" id="A0A372MEC1"/>
<sequence length="259" mass="29523">MEKRPRVNSLEAFDQEEGTCSLPLFLPTCYTQRMRDSSLTIFDFDGTLYPIDTYDSEQLLILLGARERGVFFTKRCKHFIAQDQKGVFNDSSFHHRYEKLVKRTNDTMFEEVAEVLLSHVGEKEKRALLKLSDICDLGILTCGTENLARAFLRKLGIEDSFSFIRGKKLVRDKEGISHLVVDIDGPEAKAERLTSLRKDYDTIIAIGDGPTDIPMLEAADYGIIVAWNKQNQQYPYATFPSLESAVLHTIHYLESSERA</sequence>
<dbReference type="InterPro" id="IPR050582">
    <property type="entry name" value="HAD-like_SerB"/>
</dbReference>
<evidence type="ECO:0000256" key="10">
    <source>
        <dbReference type="ARBA" id="ARBA00048523"/>
    </source>
</evidence>
<keyword evidence="8" id="KW-0718">Serine biosynthesis</keyword>
<evidence type="ECO:0000256" key="6">
    <source>
        <dbReference type="ARBA" id="ARBA00022801"/>
    </source>
</evidence>
<dbReference type="InterPro" id="IPR036412">
    <property type="entry name" value="HAD-like_sf"/>
</dbReference>
<evidence type="ECO:0000256" key="3">
    <source>
        <dbReference type="ARBA" id="ARBA00012640"/>
    </source>
</evidence>
<keyword evidence="5" id="KW-0479">Metal-binding</keyword>
<dbReference type="SUPFAM" id="SSF56784">
    <property type="entry name" value="HAD-like"/>
    <property type="match status" value="1"/>
</dbReference>
<comment type="catalytic activity">
    <reaction evidence="10">
        <text>O-phospho-D-serine + H2O = D-serine + phosphate</text>
        <dbReference type="Rhea" id="RHEA:24873"/>
        <dbReference type="ChEBI" id="CHEBI:15377"/>
        <dbReference type="ChEBI" id="CHEBI:35247"/>
        <dbReference type="ChEBI" id="CHEBI:43474"/>
        <dbReference type="ChEBI" id="CHEBI:58680"/>
        <dbReference type="EC" id="3.1.3.3"/>
    </reaction>
</comment>
<dbReference type="EC" id="3.1.3.3" evidence="3"/>
<dbReference type="Pfam" id="PF12710">
    <property type="entry name" value="HAD"/>
    <property type="match status" value="1"/>
</dbReference>
<dbReference type="EMBL" id="QUWK01000012">
    <property type="protein sequence ID" value="RFU94139.1"/>
    <property type="molecule type" value="Genomic_DNA"/>
</dbReference>
<evidence type="ECO:0000256" key="7">
    <source>
        <dbReference type="ARBA" id="ARBA00022842"/>
    </source>
</evidence>
<gene>
    <name evidence="11" type="ORF">DYP60_11075</name>
</gene>
<organism evidence="11 12">
    <name type="scientific">Sphaerochaeta halotolerans</name>
    <dbReference type="NCBI Taxonomy" id="2293840"/>
    <lineage>
        <taxon>Bacteria</taxon>
        <taxon>Pseudomonadati</taxon>
        <taxon>Spirochaetota</taxon>
        <taxon>Spirochaetia</taxon>
        <taxon>Spirochaetales</taxon>
        <taxon>Sphaerochaetaceae</taxon>
        <taxon>Sphaerochaeta</taxon>
    </lineage>
</organism>
<keyword evidence="12" id="KW-1185">Reference proteome</keyword>
<keyword evidence="7" id="KW-0460">Magnesium</keyword>
<name>A0A372MEC1_9SPIR</name>
<comment type="catalytic activity">
    <reaction evidence="9">
        <text>O-phospho-L-serine + H2O = L-serine + phosphate</text>
        <dbReference type="Rhea" id="RHEA:21208"/>
        <dbReference type="ChEBI" id="CHEBI:15377"/>
        <dbReference type="ChEBI" id="CHEBI:33384"/>
        <dbReference type="ChEBI" id="CHEBI:43474"/>
        <dbReference type="ChEBI" id="CHEBI:57524"/>
        <dbReference type="EC" id="3.1.3.3"/>
    </reaction>
</comment>
<evidence type="ECO:0000313" key="12">
    <source>
        <dbReference type="Proteomes" id="UP000264002"/>
    </source>
</evidence>
<keyword evidence="6 11" id="KW-0378">Hydrolase</keyword>
<evidence type="ECO:0000256" key="5">
    <source>
        <dbReference type="ARBA" id="ARBA00022723"/>
    </source>
</evidence>
<dbReference type="PANTHER" id="PTHR43344">
    <property type="entry name" value="PHOSPHOSERINE PHOSPHATASE"/>
    <property type="match status" value="1"/>
</dbReference>
<proteinExistence type="predicted"/>
<dbReference type="GO" id="GO:0005737">
    <property type="term" value="C:cytoplasm"/>
    <property type="evidence" value="ECO:0007669"/>
    <property type="project" value="TreeGrafter"/>
</dbReference>
<evidence type="ECO:0000256" key="9">
    <source>
        <dbReference type="ARBA" id="ARBA00048138"/>
    </source>
</evidence>
<comment type="pathway">
    <text evidence="2">Amino-acid biosynthesis; L-serine biosynthesis; L-serine from 3-phospho-D-glycerate: step 3/3.</text>
</comment>
<dbReference type="Proteomes" id="UP000264002">
    <property type="component" value="Unassembled WGS sequence"/>
</dbReference>
<protein>
    <recommendedName>
        <fullName evidence="3">phosphoserine phosphatase</fullName>
        <ecNumber evidence="3">3.1.3.3</ecNumber>
    </recommendedName>
</protein>
<dbReference type="InterPro" id="IPR023214">
    <property type="entry name" value="HAD_sf"/>
</dbReference>
<dbReference type="GO" id="GO:0006564">
    <property type="term" value="P:L-serine biosynthetic process"/>
    <property type="evidence" value="ECO:0007669"/>
    <property type="project" value="UniProtKB-KW"/>
</dbReference>
<evidence type="ECO:0000313" key="11">
    <source>
        <dbReference type="EMBL" id="RFU94139.1"/>
    </source>
</evidence>
<evidence type="ECO:0000256" key="1">
    <source>
        <dbReference type="ARBA" id="ARBA00001946"/>
    </source>
</evidence>
<evidence type="ECO:0000256" key="2">
    <source>
        <dbReference type="ARBA" id="ARBA00005135"/>
    </source>
</evidence>
<dbReference type="GO" id="GO:0036424">
    <property type="term" value="F:L-phosphoserine phosphatase activity"/>
    <property type="evidence" value="ECO:0007669"/>
    <property type="project" value="TreeGrafter"/>
</dbReference>
<reference evidence="11 12" key="2">
    <citation type="submission" date="2018-09" db="EMBL/GenBank/DDBJ databases">
        <title>Genome of Sphaerochaeta halotolerans strain 4-11.</title>
        <authorList>
            <person name="Nazina T.N."/>
            <person name="Sokolova D.S."/>
        </authorList>
    </citation>
    <scope>NUCLEOTIDE SEQUENCE [LARGE SCALE GENOMIC DNA]</scope>
    <source>
        <strain evidence="11 12">4-11</strain>
    </source>
</reference>
<dbReference type="PANTHER" id="PTHR43344:SF2">
    <property type="entry name" value="PHOSPHOSERINE PHOSPHATASE"/>
    <property type="match status" value="1"/>
</dbReference>
<comment type="cofactor">
    <cofactor evidence="1">
        <name>Mg(2+)</name>
        <dbReference type="ChEBI" id="CHEBI:18420"/>
    </cofactor>
</comment>
<keyword evidence="4" id="KW-0028">Amino-acid biosynthesis</keyword>
<dbReference type="GO" id="GO:0000287">
    <property type="term" value="F:magnesium ion binding"/>
    <property type="evidence" value="ECO:0007669"/>
    <property type="project" value="TreeGrafter"/>
</dbReference>
<evidence type="ECO:0000256" key="8">
    <source>
        <dbReference type="ARBA" id="ARBA00023299"/>
    </source>
</evidence>